<evidence type="ECO:0000313" key="1">
    <source>
        <dbReference type="EMBL" id="GMN33650.1"/>
    </source>
</evidence>
<gene>
    <name evidence="1" type="ORF">TIFTF001_004283</name>
</gene>
<dbReference type="AlphaFoldDB" id="A0AA87ZIQ6"/>
<accession>A0AA87ZIQ6</accession>
<keyword evidence="2" id="KW-1185">Reference proteome</keyword>
<organism evidence="1 2">
    <name type="scientific">Ficus carica</name>
    <name type="common">Common fig</name>
    <dbReference type="NCBI Taxonomy" id="3494"/>
    <lineage>
        <taxon>Eukaryota</taxon>
        <taxon>Viridiplantae</taxon>
        <taxon>Streptophyta</taxon>
        <taxon>Embryophyta</taxon>
        <taxon>Tracheophyta</taxon>
        <taxon>Spermatophyta</taxon>
        <taxon>Magnoliopsida</taxon>
        <taxon>eudicotyledons</taxon>
        <taxon>Gunneridae</taxon>
        <taxon>Pentapetalae</taxon>
        <taxon>rosids</taxon>
        <taxon>fabids</taxon>
        <taxon>Rosales</taxon>
        <taxon>Moraceae</taxon>
        <taxon>Ficeae</taxon>
        <taxon>Ficus</taxon>
    </lineage>
</organism>
<dbReference type="Proteomes" id="UP001187192">
    <property type="component" value="Unassembled WGS sequence"/>
</dbReference>
<comment type="caution">
    <text evidence="1">The sequence shown here is derived from an EMBL/GenBank/DDBJ whole genome shotgun (WGS) entry which is preliminary data.</text>
</comment>
<protein>
    <submittedName>
        <fullName evidence="1">Uncharacterized protein</fullName>
    </submittedName>
</protein>
<evidence type="ECO:0000313" key="2">
    <source>
        <dbReference type="Proteomes" id="UP001187192"/>
    </source>
</evidence>
<dbReference type="EMBL" id="BTGU01000004">
    <property type="protein sequence ID" value="GMN33650.1"/>
    <property type="molecule type" value="Genomic_DNA"/>
</dbReference>
<proteinExistence type="predicted"/>
<name>A0AA87ZIQ6_FICCA</name>
<reference evidence="1" key="1">
    <citation type="submission" date="2023-07" db="EMBL/GenBank/DDBJ databases">
        <title>draft genome sequence of fig (Ficus carica).</title>
        <authorList>
            <person name="Takahashi T."/>
            <person name="Nishimura K."/>
        </authorList>
    </citation>
    <scope>NUCLEOTIDE SEQUENCE</scope>
</reference>
<sequence length="98" mass="11268">MIGSMISARMELEGSRWVFLDQILPDKLLTVWDPTMPWWSDNSLCALNDCLSIDNNIPSIVDVFSKRALYMLDYRIAEEFEKIPITGVSTYAILTKLH</sequence>